<organism evidence="1 2">
    <name type="scientific">Hymenobacter cellulosilyticus</name>
    <dbReference type="NCBI Taxonomy" id="2932248"/>
    <lineage>
        <taxon>Bacteria</taxon>
        <taxon>Pseudomonadati</taxon>
        <taxon>Bacteroidota</taxon>
        <taxon>Cytophagia</taxon>
        <taxon>Cytophagales</taxon>
        <taxon>Hymenobacteraceae</taxon>
        <taxon>Hymenobacter</taxon>
    </lineage>
</organism>
<dbReference type="AlphaFoldDB" id="A0A8T9QGW6"/>
<keyword evidence="2" id="KW-1185">Reference proteome</keyword>
<evidence type="ECO:0000313" key="1">
    <source>
        <dbReference type="EMBL" id="UOQ75080.1"/>
    </source>
</evidence>
<dbReference type="RefSeq" id="WP_244678413.1">
    <property type="nucleotide sequence ID" value="NZ_CP095046.1"/>
</dbReference>
<sequence length="36" mass="4084">MADFRHRTGIREGGNLYMFATTDLQGRLAVLVCEKL</sequence>
<dbReference type="Proteomes" id="UP000831796">
    <property type="component" value="Chromosome"/>
</dbReference>
<evidence type="ECO:0000313" key="2">
    <source>
        <dbReference type="Proteomes" id="UP000831796"/>
    </source>
</evidence>
<accession>A0A8T9QGW6</accession>
<gene>
    <name evidence="1" type="ORF">MUN79_00580</name>
</gene>
<proteinExistence type="predicted"/>
<dbReference type="EMBL" id="CP095046">
    <property type="protein sequence ID" value="UOQ75080.1"/>
    <property type="molecule type" value="Genomic_DNA"/>
</dbReference>
<protein>
    <submittedName>
        <fullName evidence="1">Uncharacterized protein</fullName>
    </submittedName>
</protein>
<reference evidence="1" key="1">
    <citation type="submission" date="2022-04" db="EMBL/GenBank/DDBJ databases">
        <title>Hymenobacter sp. isolated from the air.</title>
        <authorList>
            <person name="Won M."/>
            <person name="Lee C.-M."/>
            <person name="Woen H.-Y."/>
            <person name="Kwon S.-W."/>
        </authorList>
    </citation>
    <scope>NUCLEOTIDE SEQUENCE</scope>
    <source>
        <strain evidence="1">5116S-3</strain>
    </source>
</reference>
<dbReference type="KEGG" id="hcu:MUN79_00580"/>
<name>A0A8T9QGW6_9BACT</name>